<dbReference type="WBParaSite" id="ALUE_0002343101-mRNA-1">
    <property type="protein sequence ID" value="ALUE_0002343101-mRNA-1"/>
    <property type="gene ID" value="ALUE_0002343101"/>
</dbReference>
<protein>
    <submittedName>
        <fullName evidence="3">EF-hand domain-containing protein</fullName>
    </submittedName>
</protein>
<dbReference type="SUPFAM" id="SSF47473">
    <property type="entry name" value="EF-hand"/>
    <property type="match status" value="1"/>
</dbReference>
<dbReference type="Proteomes" id="UP000036681">
    <property type="component" value="Unplaced"/>
</dbReference>
<dbReference type="Pfam" id="PF13202">
    <property type="entry name" value="EF-hand_5"/>
    <property type="match status" value="1"/>
</dbReference>
<name>A0A0M3IXF3_ASCLU</name>
<feature type="domain" description="EF-hand" evidence="1">
    <location>
        <begin position="39"/>
        <end position="55"/>
    </location>
</feature>
<dbReference type="Gene3D" id="1.10.238.10">
    <property type="entry name" value="EF-hand"/>
    <property type="match status" value="1"/>
</dbReference>
<evidence type="ECO:0000313" key="2">
    <source>
        <dbReference type="Proteomes" id="UP000036681"/>
    </source>
</evidence>
<accession>A0A0M3IXF3</accession>
<dbReference type="InterPro" id="IPR002048">
    <property type="entry name" value="EF_hand_dom"/>
</dbReference>
<dbReference type="InterPro" id="IPR011992">
    <property type="entry name" value="EF-hand-dom_pair"/>
</dbReference>
<proteinExistence type="predicted"/>
<keyword evidence="2" id="KW-1185">Reference proteome</keyword>
<reference evidence="3" key="1">
    <citation type="submission" date="2017-02" db="UniProtKB">
        <authorList>
            <consortium name="WormBaseParasite"/>
        </authorList>
    </citation>
    <scope>IDENTIFICATION</scope>
</reference>
<organism evidence="2 3">
    <name type="scientific">Ascaris lumbricoides</name>
    <name type="common">Giant roundworm</name>
    <dbReference type="NCBI Taxonomy" id="6252"/>
    <lineage>
        <taxon>Eukaryota</taxon>
        <taxon>Metazoa</taxon>
        <taxon>Ecdysozoa</taxon>
        <taxon>Nematoda</taxon>
        <taxon>Chromadorea</taxon>
        <taxon>Rhabditida</taxon>
        <taxon>Spirurina</taxon>
        <taxon>Ascaridomorpha</taxon>
        <taxon>Ascaridoidea</taxon>
        <taxon>Ascarididae</taxon>
        <taxon>Ascaris</taxon>
    </lineage>
</organism>
<dbReference type="AlphaFoldDB" id="A0A0M3IXF3"/>
<evidence type="ECO:0000259" key="1">
    <source>
        <dbReference type="Pfam" id="PF13202"/>
    </source>
</evidence>
<sequence>MTFKLADKNQDGLLDNEGISNTLLAFTSGLLASDVVEMTFKLADKNQDGLLDNEEAQRASVIGNTLTQYRVQEKLTETEKTDDRLIELNEAKFLAERVDIDGADPEIVAAIDKDTLFTPDDPEQVLNINSNHTPLNAMFGRFDEDSDGSWRQDEINKFISVMRIDKQRWLTALKASGFDNNVMHGMSITGNFCTPFLKST</sequence>
<dbReference type="GO" id="GO:0005509">
    <property type="term" value="F:calcium ion binding"/>
    <property type="evidence" value="ECO:0007669"/>
    <property type="project" value="InterPro"/>
</dbReference>
<evidence type="ECO:0000313" key="3">
    <source>
        <dbReference type="WBParaSite" id="ALUE_0002343101-mRNA-1"/>
    </source>
</evidence>